<evidence type="ECO:0000313" key="1">
    <source>
        <dbReference type="EMBL" id="GFO16965.1"/>
    </source>
</evidence>
<keyword evidence="2" id="KW-1185">Reference proteome</keyword>
<reference evidence="1 2" key="1">
    <citation type="journal article" date="2021" name="Elife">
        <title>Chloroplast acquisition without the gene transfer in kleptoplastic sea slugs, Plakobranchus ocellatus.</title>
        <authorList>
            <person name="Maeda T."/>
            <person name="Takahashi S."/>
            <person name="Yoshida T."/>
            <person name="Shimamura S."/>
            <person name="Takaki Y."/>
            <person name="Nagai Y."/>
            <person name="Toyoda A."/>
            <person name="Suzuki Y."/>
            <person name="Arimoto A."/>
            <person name="Ishii H."/>
            <person name="Satoh N."/>
            <person name="Nishiyama T."/>
            <person name="Hasebe M."/>
            <person name="Maruyama T."/>
            <person name="Minagawa J."/>
            <person name="Obokata J."/>
            <person name="Shigenobu S."/>
        </authorList>
    </citation>
    <scope>NUCLEOTIDE SEQUENCE [LARGE SCALE GENOMIC DNA]</scope>
</reference>
<sequence>MPWARAPLPVPSPDGTLEEIKFLFVQKPFHCVLVSSLQIIFTQYAKESIVGLEFDSTVRFLHALRLVH</sequence>
<dbReference type="AlphaFoldDB" id="A0AAV4BD00"/>
<name>A0AAV4BD00_9GAST</name>
<dbReference type="Proteomes" id="UP000735302">
    <property type="component" value="Unassembled WGS sequence"/>
</dbReference>
<gene>
    <name evidence="1" type="ORF">PoB_004347000</name>
</gene>
<protein>
    <submittedName>
        <fullName evidence="1">Uncharacterized protein</fullName>
    </submittedName>
</protein>
<organism evidence="1 2">
    <name type="scientific">Plakobranchus ocellatus</name>
    <dbReference type="NCBI Taxonomy" id="259542"/>
    <lineage>
        <taxon>Eukaryota</taxon>
        <taxon>Metazoa</taxon>
        <taxon>Spiralia</taxon>
        <taxon>Lophotrochozoa</taxon>
        <taxon>Mollusca</taxon>
        <taxon>Gastropoda</taxon>
        <taxon>Heterobranchia</taxon>
        <taxon>Euthyneura</taxon>
        <taxon>Panpulmonata</taxon>
        <taxon>Sacoglossa</taxon>
        <taxon>Placobranchoidea</taxon>
        <taxon>Plakobranchidae</taxon>
        <taxon>Plakobranchus</taxon>
    </lineage>
</organism>
<proteinExistence type="predicted"/>
<evidence type="ECO:0000313" key="2">
    <source>
        <dbReference type="Proteomes" id="UP000735302"/>
    </source>
</evidence>
<accession>A0AAV4BD00</accession>
<comment type="caution">
    <text evidence="1">The sequence shown here is derived from an EMBL/GenBank/DDBJ whole genome shotgun (WGS) entry which is preliminary data.</text>
</comment>
<dbReference type="EMBL" id="BLXT01004727">
    <property type="protein sequence ID" value="GFO16965.1"/>
    <property type="molecule type" value="Genomic_DNA"/>
</dbReference>